<sequence>MTFKGWQKTSLIEYPGRICTVLFTGGCNFRCPYCYNRELVLGYRKMPDIESEEVINFLKCNLNLYQAVMVTGGEPTLNRDLPEFLCKVKELELSCGLESNGSNPDLLRGLLDHELVDFAVMDIKAPLAIEKYSRASGVHSSRLLARVERSIELIMGSALEYEFRTTVAPGIISRDDLLAIGRSIKGAKKYVLQQYVPGEVLNKQLNEDVRLSAEELLQVRDKLAGLVEVCEVRNM</sequence>
<dbReference type="GO" id="GO:0003824">
    <property type="term" value="F:catalytic activity"/>
    <property type="evidence" value="ECO:0007669"/>
    <property type="project" value="InterPro"/>
</dbReference>
<dbReference type="InterPro" id="IPR058240">
    <property type="entry name" value="rSAM_sf"/>
</dbReference>
<comment type="cofactor">
    <cofactor evidence="1">
        <name>[4Fe-4S] cluster</name>
        <dbReference type="ChEBI" id="CHEBI:49883"/>
    </cofactor>
</comment>
<evidence type="ECO:0000256" key="1">
    <source>
        <dbReference type="ARBA" id="ARBA00001966"/>
    </source>
</evidence>
<gene>
    <name evidence="8" type="ORF">LCGC14_2982820</name>
</gene>
<proteinExistence type="predicted"/>
<evidence type="ECO:0000256" key="2">
    <source>
        <dbReference type="ARBA" id="ARBA00022485"/>
    </source>
</evidence>
<dbReference type="NCBIfam" id="TIGR02495">
    <property type="entry name" value="NrdG2"/>
    <property type="match status" value="1"/>
</dbReference>
<accession>A0A0F8X6Y8</accession>
<dbReference type="Gene3D" id="3.20.20.70">
    <property type="entry name" value="Aldolase class I"/>
    <property type="match status" value="1"/>
</dbReference>
<evidence type="ECO:0000259" key="7">
    <source>
        <dbReference type="PROSITE" id="PS51918"/>
    </source>
</evidence>
<evidence type="ECO:0000256" key="4">
    <source>
        <dbReference type="ARBA" id="ARBA00022723"/>
    </source>
</evidence>
<keyword evidence="2" id="KW-0004">4Fe-4S</keyword>
<name>A0A0F8X6Y8_9ZZZZ</name>
<dbReference type="SUPFAM" id="SSF102114">
    <property type="entry name" value="Radical SAM enzymes"/>
    <property type="match status" value="1"/>
</dbReference>
<dbReference type="InterPro" id="IPR007197">
    <property type="entry name" value="rSAM"/>
</dbReference>
<dbReference type="CDD" id="cd01335">
    <property type="entry name" value="Radical_SAM"/>
    <property type="match status" value="1"/>
</dbReference>
<protein>
    <recommendedName>
        <fullName evidence="7">Radical SAM core domain-containing protein</fullName>
    </recommendedName>
</protein>
<dbReference type="GO" id="GO:0051539">
    <property type="term" value="F:4 iron, 4 sulfur cluster binding"/>
    <property type="evidence" value="ECO:0007669"/>
    <property type="project" value="UniProtKB-KW"/>
</dbReference>
<dbReference type="InterPro" id="IPR012840">
    <property type="entry name" value="NrdG2"/>
</dbReference>
<reference evidence="8" key="1">
    <citation type="journal article" date="2015" name="Nature">
        <title>Complex archaea that bridge the gap between prokaryotes and eukaryotes.</title>
        <authorList>
            <person name="Spang A."/>
            <person name="Saw J.H."/>
            <person name="Jorgensen S.L."/>
            <person name="Zaremba-Niedzwiedzka K."/>
            <person name="Martijn J."/>
            <person name="Lind A.E."/>
            <person name="van Eijk R."/>
            <person name="Schleper C."/>
            <person name="Guy L."/>
            <person name="Ettema T.J."/>
        </authorList>
    </citation>
    <scope>NUCLEOTIDE SEQUENCE</scope>
</reference>
<keyword evidence="4" id="KW-0479">Metal-binding</keyword>
<dbReference type="Pfam" id="PF04055">
    <property type="entry name" value="Radical_SAM"/>
    <property type="match status" value="1"/>
</dbReference>
<organism evidence="8">
    <name type="scientific">marine sediment metagenome</name>
    <dbReference type="NCBI Taxonomy" id="412755"/>
    <lineage>
        <taxon>unclassified sequences</taxon>
        <taxon>metagenomes</taxon>
        <taxon>ecological metagenomes</taxon>
    </lineage>
</organism>
<dbReference type="PANTHER" id="PTHR30352:SF13">
    <property type="entry name" value="GLYCYL-RADICAL ENZYME ACTIVATING ENZYME YJJW-RELATED"/>
    <property type="match status" value="1"/>
</dbReference>
<keyword evidence="5" id="KW-0408">Iron</keyword>
<dbReference type="PANTHER" id="PTHR30352">
    <property type="entry name" value="PYRUVATE FORMATE-LYASE-ACTIVATING ENZYME"/>
    <property type="match status" value="1"/>
</dbReference>
<evidence type="ECO:0000313" key="8">
    <source>
        <dbReference type="EMBL" id="KKK64573.1"/>
    </source>
</evidence>
<evidence type="ECO:0000256" key="6">
    <source>
        <dbReference type="ARBA" id="ARBA00023014"/>
    </source>
</evidence>
<dbReference type="PROSITE" id="PS51918">
    <property type="entry name" value="RADICAL_SAM"/>
    <property type="match status" value="1"/>
</dbReference>
<feature type="domain" description="Radical SAM core" evidence="7">
    <location>
        <begin position="13"/>
        <end position="226"/>
    </location>
</feature>
<evidence type="ECO:0000256" key="5">
    <source>
        <dbReference type="ARBA" id="ARBA00023004"/>
    </source>
</evidence>
<dbReference type="GO" id="GO:0046872">
    <property type="term" value="F:metal ion binding"/>
    <property type="evidence" value="ECO:0007669"/>
    <property type="project" value="UniProtKB-KW"/>
</dbReference>
<keyword evidence="6" id="KW-0411">Iron-sulfur</keyword>
<dbReference type="SFLD" id="SFLDG01094">
    <property type="entry name" value="Uncharacterised_Radical_SAM_Su"/>
    <property type="match status" value="1"/>
</dbReference>
<dbReference type="InterPro" id="IPR034457">
    <property type="entry name" value="Organic_radical-activating"/>
</dbReference>
<dbReference type="AlphaFoldDB" id="A0A0F8X6Y8"/>
<comment type="caution">
    <text evidence="8">The sequence shown here is derived from an EMBL/GenBank/DDBJ whole genome shotgun (WGS) entry which is preliminary data.</text>
</comment>
<dbReference type="SFLD" id="SFLDS00029">
    <property type="entry name" value="Radical_SAM"/>
    <property type="match status" value="1"/>
</dbReference>
<evidence type="ECO:0000256" key="3">
    <source>
        <dbReference type="ARBA" id="ARBA00022691"/>
    </source>
</evidence>
<dbReference type="InterPro" id="IPR013785">
    <property type="entry name" value="Aldolase_TIM"/>
</dbReference>
<keyword evidence="3" id="KW-0949">S-adenosyl-L-methionine</keyword>
<dbReference type="EMBL" id="LAZR01060962">
    <property type="protein sequence ID" value="KKK64573.1"/>
    <property type="molecule type" value="Genomic_DNA"/>
</dbReference>